<proteinExistence type="predicted"/>
<dbReference type="AlphaFoldDB" id="I6NCM9"/>
<accession>I6NCM9</accession>
<evidence type="ECO:0000256" key="1">
    <source>
        <dbReference type="SAM" id="Coils"/>
    </source>
</evidence>
<dbReference type="OrthoDB" id="4052563at2759"/>
<keyword evidence="4" id="KW-1185">Reference proteome</keyword>
<feature type="region of interest" description="Disordered" evidence="2">
    <location>
        <begin position="337"/>
        <end position="374"/>
    </location>
</feature>
<dbReference type="OMA" id="RKYNTER"/>
<evidence type="ECO:0000313" key="4">
    <source>
        <dbReference type="Proteomes" id="UP000006790"/>
    </source>
</evidence>
<evidence type="ECO:0000256" key="2">
    <source>
        <dbReference type="SAM" id="MobiDB-lite"/>
    </source>
</evidence>
<evidence type="ECO:0008006" key="5">
    <source>
        <dbReference type="Google" id="ProtNLM"/>
    </source>
</evidence>
<dbReference type="KEGG" id="erc:Ecym_5020"/>
<organism evidence="3 4">
    <name type="scientific">Eremothecium cymbalariae (strain CBS 270.75 / DBVPG 7215 / KCTC 17166 / NRRL Y-17582)</name>
    <name type="common">Yeast</name>
    <dbReference type="NCBI Taxonomy" id="931890"/>
    <lineage>
        <taxon>Eukaryota</taxon>
        <taxon>Fungi</taxon>
        <taxon>Dikarya</taxon>
        <taxon>Ascomycota</taxon>
        <taxon>Saccharomycotina</taxon>
        <taxon>Saccharomycetes</taxon>
        <taxon>Saccharomycetales</taxon>
        <taxon>Saccharomycetaceae</taxon>
        <taxon>Eremothecium</taxon>
    </lineage>
</organism>
<dbReference type="HOGENOM" id="CLU_016740_0_0_1"/>
<reference evidence="3 4" key="1">
    <citation type="journal article" date="2011" name="G3 (Bethesda)">
        <title>Genome evolution in the Eremothecium clade of the Saccharomyces complex revealed by comparative genomics.</title>
        <authorList>
            <person name="Wendland J."/>
            <person name="Walther A."/>
        </authorList>
    </citation>
    <scope>NUCLEOTIDE SEQUENCE [LARGE SCALE GENOMIC DNA]</scope>
    <source>
        <strain evidence="4">CBS 270.75 / DBVPG 7215 / KCTC 17166 / NRRL Y-17582</strain>
    </source>
</reference>
<dbReference type="Proteomes" id="UP000006790">
    <property type="component" value="Chromosome 5"/>
</dbReference>
<name>I6NCM9_ERECY</name>
<feature type="coiled-coil region" evidence="1">
    <location>
        <begin position="469"/>
        <end position="583"/>
    </location>
</feature>
<dbReference type="RefSeq" id="XP_003646638.1">
    <property type="nucleotide sequence ID" value="XM_003646590.1"/>
</dbReference>
<feature type="compositionally biased region" description="Polar residues" evidence="2">
    <location>
        <begin position="82"/>
        <end position="91"/>
    </location>
</feature>
<feature type="region of interest" description="Disordered" evidence="2">
    <location>
        <begin position="57"/>
        <end position="116"/>
    </location>
</feature>
<feature type="compositionally biased region" description="Polar residues" evidence="2">
    <location>
        <begin position="337"/>
        <end position="366"/>
    </location>
</feature>
<dbReference type="InParanoid" id="I6NCM9"/>
<feature type="coiled-coil region" evidence="1">
    <location>
        <begin position="215"/>
        <end position="263"/>
    </location>
</feature>
<evidence type="ECO:0000313" key="3">
    <source>
        <dbReference type="EMBL" id="AET39821.1"/>
    </source>
</evidence>
<protein>
    <recommendedName>
        <fullName evidence="5">Mto2p-binding domain-containing protein</fullName>
    </recommendedName>
</protein>
<keyword evidence="1" id="KW-0175">Coiled coil</keyword>
<dbReference type="GeneID" id="11471688"/>
<sequence length="790" mass="89744">MPEEDVVLGLQENENAIRKTFNPAKPLDFNVNLPAYRENTNGLAELPLILRGKLPEGSSFSDISESDGLTDTENDSEKENRQINSEDTSSLEPPKVDRTMTPWRQKSPPLSTVRAGKCTSFTTAPLPSLPYDYSSPKKPLSPGLFSNSEAASSSSTAVSTGVELENLRRQLMTYKIKVKALTELIKQSNYDYCDYHNSDGLPSKHIYDKLLDVLREGDTSKIEELKSANTELEEALDDKNRQLIKLKEDLISNKQDYENMLEEVNTYMEHTESVTESLNSMSNLLLNKLDLADHERDALKKACELGPNYLDIKINALSKTLSILVETYVSTKDSILKQDTQAANQPEITSTETDDSSNNVSRNSQVHPEVSSDMDSQLEVAIENMHQEYHSFLKSIQEKMVNNDNLGNVIGSKLSKQMSLLKTLAQSVERISTPRVPASAPAGDAYISNLDDLAYKASRDLSKSYQDHIEALKSIIDRYKSELNDKDEKLEELKSCMKQESSGSLNEDLEFQLRGQLVKTKEQCSQLEHQISELKAELKIADEEKLSQKQQISQVTNRLKYDLDSKECELQSLQKSLKMAVRKSAVYLDENHMLQQKICELEEQHGTLIKDNYRLAQQASAITKDFDSIGEFEGAYSSLKTHLVVHLRKMFKIFENILQQDSVNQAVKKLDNINRLQSLNNCRKAQLKLESIYTFIENATGSIVDEHVKLLLKEKDRRIKRLSQQSQGSEESEIHDQHAKLRIEELTRKWIAERERRKLESDAAIDRISLLEEENALLREKLRTVKSDRA</sequence>
<feature type="compositionally biased region" description="Acidic residues" evidence="2">
    <location>
        <begin position="64"/>
        <end position="74"/>
    </location>
</feature>
<feature type="coiled-coil region" evidence="1">
    <location>
        <begin position="761"/>
        <end position="788"/>
    </location>
</feature>
<gene>
    <name evidence="3" type="ordered locus">Ecym_5020</name>
</gene>
<dbReference type="FunCoup" id="I6NCM9">
    <property type="interactions" value="1396"/>
</dbReference>
<dbReference type="STRING" id="931890.I6NCM9"/>
<dbReference type="EMBL" id="CP002501">
    <property type="protein sequence ID" value="AET39821.1"/>
    <property type="molecule type" value="Genomic_DNA"/>
</dbReference>
<dbReference type="eggNOG" id="ENOG502R9Z8">
    <property type="taxonomic scope" value="Eukaryota"/>
</dbReference>